<evidence type="ECO:0000259" key="1">
    <source>
        <dbReference type="Pfam" id="PF00534"/>
    </source>
</evidence>
<reference evidence="4" key="1">
    <citation type="submission" date="2018-06" db="EMBL/GenBank/DDBJ databases">
        <title>Aestuariibacter litoralis strain KCTC 52945T.</title>
        <authorList>
            <person name="Li X."/>
            <person name="Salam N."/>
            <person name="Li J.-L."/>
            <person name="Chen Y.-M."/>
            <person name="Yang Z.-W."/>
            <person name="Zhang L.-Y."/>
            <person name="Han M.-X."/>
            <person name="Xiao M."/>
            <person name="Li W.-J."/>
        </authorList>
    </citation>
    <scope>NUCLEOTIDE SEQUENCE [LARGE SCALE GENOMIC DNA]</scope>
    <source>
        <strain evidence="4">KCTC 52945</strain>
    </source>
</reference>
<proteinExistence type="predicted"/>
<gene>
    <name evidence="3" type="ORF">DK847_14540</name>
</gene>
<dbReference type="AlphaFoldDB" id="A0A2W2ARY3"/>
<evidence type="ECO:0008006" key="5">
    <source>
        <dbReference type="Google" id="ProtNLM"/>
    </source>
</evidence>
<dbReference type="Gene3D" id="3.40.50.2000">
    <property type="entry name" value="Glycogen Phosphorylase B"/>
    <property type="match status" value="2"/>
</dbReference>
<dbReference type="GO" id="GO:0016757">
    <property type="term" value="F:glycosyltransferase activity"/>
    <property type="evidence" value="ECO:0007669"/>
    <property type="project" value="InterPro"/>
</dbReference>
<protein>
    <recommendedName>
        <fullName evidence="5">Glycosyl transferase family 1 domain-containing protein</fullName>
    </recommendedName>
</protein>
<dbReference type="PANTHER" id="PTHR12526">
    <property type="entry name" value="GLYCOSYLTRANSFERASE"/>
    <property type="match status" value="1"/>
</dbReference>
<feature type="domain" description="Glycosyl transferase family 1" evidence="1">
    <location>
        <begin position="231"/>
        <end position="376"/>
    </location>
</feature>
<evidence type="ECO:0000313" key="4">
    <source>
        <dbReference type="Proteomes" id="UP000248795"/>
    </source>
</evidence>
<dbReference type="InterPro" id="IPR028098">
    <property type="entry name" value="Glyco_trans_4-like_N"/>
</dbReference>
<dbReference type="SUPFAM" id="SSF53756">
    <property type="entry name" value="UDP-Glycosyltransferase/glycogen phosphorylase"/>
    <property type="match status" value="1"/>
</dbReference>
<dbReference type="Proteomes" id="UP000248795">
    <property type="component" value="Unassembled WGS sequence"/>
</dbReference>
<evidence type="ECO:0000259" key="2">
    <source>
        <dbReference type="Pfam" id="PF13579"/>
    </source>
</evidence>
<dbReference type="CDD" id="cd03801">
    <property type="entry name" value="GT4_PimA-like"/>
    <property type="match status" value="1"/>
</dbReference>
<organism evidence="3 4">
    <name type="scientific">Aestuariivirga litoralis</name>
    <dbReference type="NCBI Taxonomy" id="2650924"/>
    <lineage>
        <taxon>Bacteria</taxon>
        <taxon>Pseudomonadati</taxon>
        <taxon>Pseudomonadota</taxon>
        <taxon>Alphaproteobacteria</taxon>
        <taxon>Hyphomicrobiales</taxon>
        <taxon>Aestuariivirgaceae</taxon>
        <taxon>Aestuariivirga</taxon>
    </lineage>
</organism>
<keyword evidence="4" id="KW-1185">Reference proteome</keyword>
<evidence type="ECO:0000313" key="3">
    <source>
        <dbReference type="EMBL" id="PZF76392.1"/>
    </source>
</evidence>
<dbReference type="EMBL" id="QKVK01000006">
    <property type="protein sequence ID" value="PZF76392.1"/>
    <property type="molecule type" value="Genomic_DNA"/>
</dbReference>
<name>A0A2W2ARY3_9HYPH</name>
<comment type="caution">
    <text evidence="3">The sequence shown here is derived from an EMBL/GenBank/DDBJ whole genome shotgun (WGS) entry which is preliminary data.</text>
</comment>
<feature type="domain" description="Glycosyltransferase subfamily 4-like N-terminal" evidence="2">
    <location>
        <begin position="30"/>
        <end position="204"/>
    </location>
</feature>
<dbReference type="Pfam" id="PF13579">
    <property type="entry name" value="Glyco_trans_4_4"/>
    <property type="match status" value="1"/>
</dbReference>
<sequence>MKAGQSPQSGDSKGRICIVTGEIAGPDFNGGIGTANRGLALALRAAGFTVDVLYTRVEHGQPFSFRGSFEEQVAAFRALGISLMCISHAGQWHDWLGKSLRVLEALQSTSYDLVFFDDTHGTAYYTALARKTGNPSLANTRLVVVTHSATQWICDLNQSPINTLADARLLEIERRSIELADYVVSPSAYILRKYQSYGWSLPPNTLVRPNILPFTGEKAVPPSRQAAIDEIVFFGRMERRKGLWLFCEALDRLKYELGDRKVTFLGKFTHEDGESTGYTLLRRSAEWPFSPTLLYNYDRDQALAYLKAGNRLAVMPSREDNSPCVILECLVEGIPFIASAGSGGQELIRDKDHRHCLFEPTADALTARLRAVLKDGIVTGQPSFDPKVNARETMEWVAQLVGEVRRDAAAAAKPAGRKAAPRRLQRNLLLLAPRELSPEQVIDSASEAAARHPEASLLVFAEDSAAAAPAGGSSSTPLPANLRICPLTAYGEEAAKLQADGGMIALCRLDQPVPEAVLDRAEESLQRTRIDALTVMRGQAIEVLRPEQAYVCVGSLLWQPEDYRTGNSSALMSLAQDSNSGLVVLRSERAGVLARLSPRDPQLCRLKDVGLYVHELLLELAADGHGFELLPDCFLPEAAMPASCETYEFPRIAMNHLHRHRGMAVGSEVALLSRLALEKLATDAARQNALGLLDRLTSRVGEDSLQQQNFWPVSRAFTTYAKIAHASGRPDLALALVASSLTAEDPFLRSGPAKPSDIAQRSAQTLNLATLVADGRHASMNLDHPWSLRTERERQEIELHPNGSHEGDATLIFAGLSFEGPTTFASEIELAASAKGPVKFAFELQAPSEEPRSEEWVLQPGERKSVDVALPAAFLAGCDAFLTTRMMRRRDSTEGAHAKWHRPAFRPR</sequence>
<dbReference type="Pfam" id="PF00534">
    <property type="entry name" value="Glycos_transf_1"/>
    <property type="match status" value="1"/>
</dbReference>
<dbReference type="InterPro" id="IPR001296">
    <property type="entry name" value="Glyco_trans_1"/>
</dbReference>
<accession>A0A2W2ARY3</accession>
<dbReference type="RefSeq" id="WP_111199228.1">
    <property type="nucleotide sequence ID" value="NZ_QKVK01000006.1"/>
</dbReference>